<gene>
    <name evidence="2" type="ORF">SAMN05216586_105113</name>
</gene>
<comment type="caution">
    <text evidence="2">The sequence shown here is derived from an EMBL/GenBank/DDBJ whole genome shotgun (WGS) entry which is preliminary data.</text>
</comment>
<feature type="compositionally biased region" description="Low complexity" evidence="1">
    <location>
        <begin position="73"/>
        <end position="82"/>
    </location>
</feature>
<feature type="region of interest" description="Disordered" evidence="1">
    <location>
        <begin position="55"/>
        <end position="94"/>
    </location>
</feature>
<protein>
    <submittedName>
        <fullName evidence="2">Uncharacterized protein</fullName>
    </submittedName>
</protein>
<name>A0AAQ1JQ44_9GAMM</name>
<dbReference type="RefSeq" id="WP_088275599.1">
    <property type="nucleotide sequence ID" value="NZ_FNVE01000005.1"/>
</dbReference>
<proteinExistence type="predicted"/>
<dbReference type="Proteomes" id="UP000243518">
    <property type="component" value="Unassembled WGS sequence"/>
</dbReference>
<evidence type="ECO:0000313" key="2">
    <source>
        <dbReference type="EMBL" id="SEG33620.1"/>
    </source>
</evidence>
<dbReference type="EMBL" id="FNVE01000005">
    <property type="protein sequence ID" value="SEG33620.1"/>
    <property type="molecule type" value="Genomic_DNA"/>
</dbReference>
<keyword evidence="3" id="KW-1185">Reference proteome</keyword>
<evidence type="ECO:0000313" key="3">
    <source>
        <dbReference type="Proteomes" id="UP000243518"/>
    </source>
</evidence>
<accession>A0AAQ1JQ44</accession>
<dbReference type="AlphaFoldDB" id="A0AAQ1JQ44"/>
<sequence>MRADQEDRPRRSVGAGASIGRVAGRLFWIGVVLLLVHVGRPDWLPAARDQLVAALSPPPAQGPVTHTPEEAPAKQAPAETPPLADSQTAAGQQVAPVVRAEASGGRQTSFNDDNYVPRPLVNVMESRHVRQHAQSQPRRIEQPRQRGLNGTGTATFSWEDARGRRSRWQTAYSYRNSLIDTASFCSNYRRGSIDYRTCRKGAKAWLGERCGNGNRVAGERQRMYCHAHSGFGL</sequence>
<organism evidence="2 3">
    <name type="scientific">Halopseudomonas aestusnigri</name>
    <dbReference type="NCBI Taxonomy" id="857252"/>
    <lineage>
        <taxon>Bacteria</taxon>
        <taxon>Pseudomonadati</taxon>
        <taxon>Pseudomonadota</taxon>
        <taxon>Gammaproteobacteria</taxon>
        <taxon>Pseudomonadales</taxon>
        <taxon>Pseudomonadaceae</taxon>
        <taxon>Halopseudomonas</taxon>
    </lineage>
</organism>
<feature type="region of interest" description="Disordered" evidence="1">
    <location>
        <begin position="130"/>
        <end position="154"/>
    </location>
</feature>
<reference evidence="2 3" key="1">
    <citation type="submission" date="2016-10" db="EMBL/GenBank/DDBJ databases">
        <authorList>
            <person name="Varghese N."/>
            <person name="Submissions S."/>
        </authorList>
    </citation>
    <scope>NUCLEOTIDE SEQUENCE [LARGE SCALE GENOMIC DNA]</scope>
    <source>
        <strain evidence="2 3">CECT 8317</strain>
    </source>
</reference>
<evidence type="ECO:0000256" key="1">
    <source>
        <dbReference type="SAM" id="MobiDB-lite"/>
    </source>
</evidence>